<comment type="caution">
    <text evidence="2">The sequence shown here is derived from an EMBL/GenBank/DDBJ whole genome shotgun (WGS) entry which is preliminary data.</text>
</comment>
<feature type="compositionally biased region" description="Acidic residues" evidence="1">
    <location>
        <begin position="339"/>
        <end position="349"/>
    </location>
</feature>
<feature type="compositionally biased region" description="Acidic residues" evidence="1">
    <location>
        <begin position="358"/>
        <end position="367"/>
    </location>
</feature>
<evidence type="ECO:0000313" key="3">
    <source>
        <dbReference type="Proteomes" id="UP001501729"/>
    </source>
</evidence>
<dbReference type="AlphaFoldDB" id="A0AAV3UE16"/>
<organism evidence="2 3">
    <name type="scientific">Haladaptatus pallidirubidus</name>
    <dbReference type="NCBI Taxonomy" id="1008152"/>
    <lineage>
        <taxon>Archaea</taxon>
        <taxon>Methanobacteriati</taxon>
        <taxon>Methanobacteriota</taxon>
        <taxon>Stenosarchaea group</taxon>
        <taxon>Halobacteria</taxon>
        <taxon>Halobacteriales</taxon>
        <taxon>Haladaptataceae</taxon>
        <taxon>Haladaptatus</taxon>
    </lineage>
</organism>
<feature type="compositionally biased region" description="Low complexity" evidence="1">
    <location>
        <begin position="482"/>
        <end position="532"/>
    </location>
</feature>
<protein>
    <submittedName>
        <fullName evidence="2">Uncharacterized protein</fullName>
    </submittedName>
</protein>
<name>A0AAV3UE16_9EURY</name>
<keyword evidence="3" id="KW-1185">Reference proteome</keyword>
<reference evidence="2 3" key="1">
    <citation type="journal article" date="2019" name="Int. J. Syst. Evol. Microbiol.">
        <title>The Global Catalogue of Microorganisms (GCM) 10K type strain sequencing project: providing services to taxonomists for standard genome sequencing and annotation.</title>
        <authorList>
            <consortium name="The Broad Institute Genomics Platform"/>
            <consortium name="The Broad Institute Genome Sequencing Center for Infectious Disease"/>
            <person name="Wu L."/>
            <person name="Ma J."/>
        </authorList>
    </citation>
    <scope>NUCLEOTIDE SEQUENCE [LARGE SCALE GENOMIC DNA]</scope>
    <source>
        <strain evidence="2 3">JCM 17504</strain>
    </source>
</reference>
<dbReference type="GeneID" id="68611928"/>
<feature type="region of interest" description="Disordered" evidence="1">
    <location>
        <begin position="445"/>
        <end position="557"/>
    </location>
</feature>
<evidence type="ECO:0000256" key="1">
    <source>
        <dbReference type="SAM" id="MobiDB-lite"/>
    </source>
</evidence>
<gene>
    <name evidence="2" type="ORF">GCM10025751_13420</name>
</gene>
<accession>A0AAV3UE16</accession>
<evidence type="ECO:0000313" key="2">
    <source>
        <dbReference type="EMBL" id="GAA5045439.1"/>
    </source>
</evidence>
<feature type="region of interest" description="Disordered" evidence="1">
    <location>
        <begin position="338"/>
        <end position="367"/>
    </location>
</feature>
<feature type="compositionally biased region" description="Acidic residues" evidence="1">
    <location>
        <begin position="536"/>
        <end position="547"/>
    </location>
</feature>
<dbReference type="RefSeq" id="WP_227776129.1">
    <property type="nucleotide sequence ID" value="NZ_CP085301.1"/>
</dbReference>
<dbReference type="Proteomes" id="UP001501729">
    <property type="component" value="Unassembled WGS sequence"/>
</dbReference>
<proteinExistence type="predicted"/>
<sequence>MESRISRRGVLSATAGFVSVGGIRTSGQGTNHIVVFGGGPRNPIEYRITVSGRLERSNESGGAPIPDRHVTIDGEDTISGDGTNASGAIAGGGDAYEFTGRIVRFRVSLSANRVNDVSVYLNGRRVTPADLGDAPETDTPIEFLDCTTARVRGNFHGVRLHTSFWDEDGLGTNWLFDGPIRGTTLLNPRSEHEPYPFAIDSVSVDTRRLRTPGQTAKFTADNPFAGPWCRAQRTSENSSTERPNGDLSNHLVIVGGLPRNPARYEFVVGGQVKKTGDGGGAPIANRHVTIDRTDRVSGRRVRGAVAGGGDAYRFSGRIERFRIGRNARVFLNGRRIDPDDFEMHEENDQPADNNGEPTDNEPAGDDGEQAKSIEFLACDRARVTGEFERIAISTTWYAPDGVATSYNEIGPVSGQTEINESNVGDVAGVAGFAITEISAFESNAVDPTISKRPPNLDACLQEIRPDDGTETTNTKTDEATTDRSSATTEDSTPTEEPSPTTESHPSTTEPAEPTTEQAEPTAEPADTTAEPSEPTPEPETETVESGENETASENGSE</sequence>
<dbReference type="EMBL" id="BAABKX010000001">
    <property type="protein sequence ID" value="GAA5045439.1"/>
    <property type="molecule type" value="Genomic_DNA"/>
</dbReference>